<evidence type="ECO:0000256" key="6">
    <source>
        <dbReference type="ARBA" id="ARBA00022824"/>
    </source>
</evidence>
<evidence type="ECO:0000313" key="15">
    <source>
        <dbReference type="Proteomes" id="UP000193642"/>
    </source>
</evidence>
<evidence type="ECO:0000256" key="10">
    <source>
        <dbReference type="ARBA" id="ARBA00023136"/>
    </source>
</evidence>
<dbReference type="InterPro" id="IPR004728">
    <property type="entry name" value="Sec62"/>
</dbReference>
<keyword evidence="4" id="KW-0813">Transport</keyword>
<dbReference type="GO" id="GO:0008320">
    <property type="term" value="F:protein transmembrane transporter activity"/>
    <property type="evidence" value="ECO:0007669"/>
    <property type="project" value="EnsemblFungi"/>
</dbReference>
<dbReference type="InterPro" id="IPR000591">
    <property type="entry name" value="DEP_dom"/>
</dbReference>
<dbReference type="Pfam" id="PF03839">
    <property type="entry name" value="Sec62"/>
    <property type="match status" value="1"/>
</dbReference>
<keyword evidence="10 12" id="KW-0472">Membrane</keyword>
<evidence type="ECO:0000256" key="12">
    <source>
        <dbReference type="SAM" id="Phobius"/>
    </source>
</evidence>
<comment type="subcellular location">
    <subcellularLocation>
        <location evidence="1">Endoplasmic reticulum membrane</location>
        <topology evidence="1">Multi-pass membrane protein</topology>
    </subcellularLocation>
</comment>
<dbReference type="GO" id="GO:0035556">
    <property type="term" value="P:intracellular signal transduction"/>
    <property type="evidence" value="ECO:0007669"/>
    <property type="project" value="InterPro"/>
</dbReference>
<dbReference type="OrthoDB" id="200187at2759"/>
<dbReference type="NCBIfam" id="TIGR00869">
    <property type="entry name" value="sec62"/>
    <property type="match status" value="1"/>
</dbReference>
<evidence type="ECO:0000313" key="14">
    <source>
        <dbReference type="EMBL" id="ORY47713.1"/>
    </source>
</evidence>
<sequence length="253" mass="28061">MGKDCCGPEAPLTPQAELLAAGASLLLIANFLRSPESQLKVRQGTMDGRRVDFFKGKHAVNALLRDPYKKNPKRPEIKDREAAEEQVADLLKQGFFIRVDKQPKSKALTLQQHQVFSPDAYYVWVYEVQQWWAKLAGFGILGVIFAGVLFPLWPAFMRQGVYYLSLVALGLLGVFFAIAIVRLIIWVVLKVGTGRGGWLFPNLFADVGVIESFIPTWEWDAPKGAKGKYSKAKNSDDEGEGKAAAAEGDDDDE</sequence>
<proteinExistence type="inferred from homology"/>
<dbReference type="PANTHER" id="PTHR12443">
    <property type="entry name" value="TRANSLOCATION PROTEIN SEC62"/>
    <property type="match status" value="1"/>
</dbReference>
<feature type="transmembrane region" description="Helical" evidence="12">
    <location>
        <begin position="135"/>
        <end position="156"/>
    </location>
</feature>
<keyword evidence="9" id="KW-0811">Translocation</keyword>
<reference evidence="14 15" key="1">
    <citation type="submission" date="2016-07" db="EMBL/GenBank/DDBJ databases">
        <title>Pervasive Adenine N6-methylation of Active Genes in Fungi.</title>
        <authorList>
            <consortium name="DOE Joint Genome Institute"/>
            <person name="Mondo S.J."/>
            <person name="Dannebaum R.O."/>
            <person name="Kuo R.C."/>
            <person name="Labutti K."/>
            <person name="Haridas S."/>
            <person name="Kuo A."/>
            <person name="Salamov A."/>
            <person name="Ahrendt S.R."/>
            <person name="Lipzen A."/>
            <person name="Sullivan W."/>
            <person name="Andreopoulos W.B."/>
            <person name="Clum A."/>
            <person name="Lindquist E."/>
            <person name="Daum C."/>
            <person name="Ramamoorthy G.K."/>
            <person name="Gryganskyi A."/>
            <person name="Culley D."/>
            <person name="Magnuson J.K."/>
            <person name="James T.Y."/>
            <person name="O'Malley M.A."/>
            <person name="Stajich J.E."/>
            <person name="Spatafora J.W."/>
            <person name="Visel A."/>
            <person name="Grigoriev I.V."/>
        </authorList>
    </citation>
    <scope>NUCLEOTIDE SEQUENCE [LARGE SCALE GENOMIC DNA]</scope>
    <source>
        <strain evidence="14 15">JEL800</strain>
    </source>
</reference>
<evidence type="ECO:0000259" key="13">
    <source>
        <dbReference type="PROSITE" id="PS50186"/>
    </source>
</evidence>
<dbReference type="GO" id="GO:0031207">
    <property type="term" value="C:Sec62/Sec63 complex"/>
    <property type="evidence" value="ECO:0007669"/>
    <property type="project" value="EnsemblFungi"/>
</dbReference>
<keyword evidence="7" id="KW-0653">Protein transport</keyword>
<dbReference type="GO" id="GO:0031204">
    <property type="term" value="P:post-translational protein targeting to membrane, translocation"/>
    <property type="evidence" value="ECO:0007669"/>
    <property type="project" value="EnsemblFungi"/>
</dbReference>
<evidence type="ECO:0000256" key="7">
    <source>
        <dbReference type="ARBA" id="ARBA00022927"/>
    </source>
</evidence>
<keyword evidence="5 12" id="KW-0812">Transmembrane</keyword>
<evidence type="ECO:0000256" key="2">
    <source>
        <dbReference type="ARBA" id="ARBA00010604"/>
    </source>
</evidence>
<feature type="domain" description="DEP" evidence="13">
    <location>
        <begin position="54"/>
        <end position="126"/>
    </location>
</feature>
<name>A0A1Y2CL24_9FUNG</name>
<dbReference type="GO" id="GO:0071256">
    <property type="term" value="C:translocon complex"/>
    <property type="evidence" value="ECO:0007669"/>
    <property type="project" value="EnsemblFungi"/>
</dbReference>
<gene>
    <name evidence="14" type="ORF">BCR33DRAFT_848432</name>
</gene>
<keyword evidence="6" id="KW-0256">Endoplasmic reticulum</keyword>
<dbReference type="PROSITE" id="PS50186">
    <property type="entry name" value="DEP"/>
    <property type="match status" value="1"/>
</dbReference>
<feature type="transmembrane region" description="Helical" evidence="12">
    <location>
        <begin position="12"/>
        <end position="32"/>
    </location>
</feature>
<evidence type="ECO:0000256" key="5">
    <source>
        <dbReference type="ARBA" id="ARBA00022692"/>
    </source>
</evidence>
<dbReference type="EMBL" id="MCGO01000013">
    <property type="protein sequence ID" value="ORY47713.1"/>
    <property type="molecule type" value="Genomic_DNA"/>
</dbReference>
<dbReference type="InterPro" id="IPR011553">
    <property type="entry name" value="Sec62_asco"/>
</dbReference>
<dbReference type="AlphaFoldDB" id="A0A1Y2CL24"/>
<evidence type="ECO:0000256" key="1">
    <source>
        <dbReference type="ARBA" id="ARBA00004477"/>
    </source>
</evidence>
<evidence type="ECO:0000256" key="3">
    <source>
        <dbReference type="ARBA" id="ARBA00021257"/>
    </source>
</evidence>
<organism evidence="14 15">
    <name type="scientific">Rhizoclosmatium globosum</name>
    <dbReference type="NCBI Taxonomy" id="329046"/>
    <lineage>
        <taxon>Eukaryota</taxon>
        <taxon>Fungi</taxon>
        <taxon>Fungi incertae sedis</taxon>
        <taxon>Chytridiomycota</taxon>
        <taxon>Chytridiomycota incertae sedis</taxon>
        <taxon>Chytridiomycetes</taxon>
        <taxon>Chytridiales</taxon>
        <taxon>Chytriomycetaceae</taxon>
        <taxon>Rhizoclosmatium</taxon>
    </lineage>
</organism>
<evidence type="ECO:0000256" key="9">
    <source>
        <dbReference type="ARBA" id="ARBA00023010"/>
    </source>
</evidence>
<accession>A0A1Y2CL24</accession>
<dbReference type="Proteomes" id="UP000193642">
    <property type="component" value="Unassembled WGS sequence"/>
</dbReference>
<keyword evidence="15" id="KW-1185">Reference proteome</keyword>
<evidence type="ECO:0000256" key="11">
    <source>
        <dbReference type="SAM" id="MobiDB-lite"/>
    </source>
</evidence>
<dbReference type="PANTHER" id="PTHR12443:SF9">
    <property type="entry name" value="TRANSLOCATION PROTEIN SEC62"/>
    <property type="match status" value="1"/>
</dbReference>
<comment type="caution">
    <text evidence="14">The sequence shown here is derived from an EMBL/GenBank/DDBJ whole genome shotgun (WGS) entry which is preliminary data.</text>
</comment>
<feature type="transmembrane region" description="Helical" evidence="12">
    <location>
        <begin position="162"/>
        <end position="189"/>
    </location>
</feature>
<protein>
    <recommendedName>
        <fullName evidence="3">Translocation protein SEC62</fullName>
    </recommendedName>
</protein>
<comment type="similarity">
    <text evidence="2">Belongs to the SEC62 family.</text>
</comment>
<feature type="region of interest" description="Disordered" evidence="11">
    <location>
        <begin position="221"/>
        <end position="253"/>
    </location>
</feature>
<dbReference type="STRING" id="329046.A0A1Y2CL24"/>
<evidence type="ECO:0000256" key="8">
    <source>
        <dbReference type="ARBA" id="ARBA00022989"/>
    </source>
</evidence>
<evidence type="ECO:0000256" key="4">
    <source>
        <dbReference type="ARBA" id="ARBA00022448"/>
    </source>
</evidence>
<keyword evidence="8 12" id="KW-1133">Transmembrane helix</keyword>